<dbReference type="AlphaFoldDB" id="A0A0F7SQB9"/>
<evidence type="ECO:0000256" key="4">
    <source>
        <dbReference type="RuleBase" id="RU004413"/>
    </source>
</evidence>
<organism evidence="5">
    <name type="scientific">Phaffia rhodozyma</name>
    <name type="common">Yeast</name>
    <name type="synonym">Xanthophyllomyces dendrorhous</name>
    <dbReference type="NCBI Taxonomy" id="264483"/>
    <lineage>
        <taxon>Eukaryota</taxon>
        <taxon>Fungi</taxon>
        <taxon>Dikarya</taxon>
        <taxon>Basidiomycota</taxon>
        <taxon>Agaricomycotina</taxon>
        <taxon>Tremellomycetes</taxon>
        <taxon>Cystofilobasidiales</taxon>
        <taxon>Mrakiaceae</taxon>
        <taxon>Phaffia</taxon>
    </lineage>
</organism>
<evidence type="ECO:0000256" key="2">
    <source>
        <dbReference type="ARBA" id="ARBA00022980"/>
    </source>
</evidence>
<dbReference type="Pfam" id="PF00252">
    <property type="entry name" value="Ribosomal_L16"/>
    <property type="match status" value="1"/>
</dbReference>
<dbReference type="EMBL" id="LN483157">
    <property type="protein sequence ID" value="CED83581.1"/>
    <property type="molecule type" value="Genomic_DNA"/>
</dbReference>
<evidence type="ECO:0000313" key="5">
    <source>
        <dbReference type="EMBL" id="CED83581.1"/>
    </source>
</evidence>
<dbReference type="NCBIfam" id="TIGR01164">
    <property type="entry name" value="rplP_bact"/>
    <property type="match status" value="1"/>
</dbReference>
<dbReference type="GO" id="GO:0003735">
    <property type="term" value="F:structural constituent of ribosome"/>
    <property type="evidence" value="ECO:0007669"/>
    <property type="project" value="InterPro"/>
</dbReference>
<dbReference type="GO" id="GO:0019843">
    <property type="term" value="F:rRNA binding"/>
    <property type="evidence" value="ECO:0007669"/>
    <property type="project" value="InterPro"/>
</dbReference>
<dbReference type="PRINTS" id="PR00060">
    <property type="entry name" value="RIBOSOMALL16"/>
</dbReference>
<dbReference type="InterPro" id="IPR000114">
    <property type="entry name" value="Ribosomal_uL16_bact-type"/>
</dbReference>
<dbReference type="Gene3D" id="3.90.1170.10">
    <property type="entry name" value="Ribosomal protein L10e/L16"/>
    <property type="match status" value="1"/>
</dbReference>
<dbReference type="PROSITE" id="PS00701">
    <property type="entry name" value="RIBOSOMAL_L16_2"/>
    <property type="match status" value="1"/>
</dbReference>
<dbReference type="CDD" id="cd01433">
    <property type="entry name" value="Ribosomal_L16_L10e"/>
    <property type="match status" value="1"/>
</dbReference>
<dbReference type="InterPro" id="IPR020798">
    <property type="entry name" value="Ribosomal_uL16_CS"/>
</dbReference>
<dbReference type="InterPro" id="IPR016180">
    <property type="entry name" value="Ribosomal_uL16_dom"/>
</dbReference>
<evidence type="ECO:0000256" key="3">
    <source>
        <dbReference type="ARBA" id="ARBA00023274"/>
    </source>
</evidence>
<proteinExistence type="inferred from homology"/>
<accession>A0A0F7SQB9</accession>
<dbReference type="PANTHER" id="PTHR12220">
    <property type="entry name" value="50S/60S RIBOSOMAL PROTEIN L16"/>
    <property type="match status" value="1"/>
</dbReference>
<dbReference type="PANTHER" id="PTHR12220:SF13">
    <property type="entry name" value="LARGE RIBOSOMAL SUBUNIT PROTEIN UL16M"/>
    <property type="match status" value="1"/>
</dbReference>
<dbReference type="InterPro" id="IPR036920">
    <property type="entry name" value="Ribosomal_uL16_sf"/>
</dbReference>
<comment type="similarity">
    <text evidence="1 4">Belongs to the universal ribosomal protein uL16 family.</text>
</comment>
<dbReference type="GO" id="GO:0032543">
    <property type="term" value="P:mitochondrial translation"/>
    <property type="evidence" value="ECO:0007669"/>
    <property type="project" value="TreeGrafter"/>
</dbReference>
<keyword evidence="2 4" id="KW-0689">Ribosomal protein</keyword>
<dbReference type="GO" id="GO:0005762">
    <property type="term" value="C:mitochondrial large ribosomal subunit"/>
    <property type="evidence" value="ECO:0007669"/>
    <property type="project" value="TreeGrafter"/>
</dbReference>
<reference evidence="5" key="1">
    <citation type="submission" date="2014-08" db="EMBL/GenBank/DDBJ databases">
        <authorList>
            <person name="Sharma Rahul"/>
            <person name="Thines Marco"/>
        </authorList>
    </citation>
    <scope>NUCLEOTIDE SEQUENCE</scope>
</reference>
<protein>
    <submittedName>
        <fullName evidence="5">Mitochondrial ribosomal protein l16</fullName>
    </submittedName>
</protein>
<dbReference type="SUPFAM" id="SSF54686">
    <property type="entry name" value="Ribosomal protein L16p/L10e"/>
    <property type="match status" value="1"/>
</dbReference>
<evidence type="ECO:0000256" key="1">
    <source>
        <dbReference type="ARBA" id="ARBA00008931"/>
    </source>
</evidence>
<dbReference type="InterPro" id="IPR047873">
    <property type="entry name" value="Ribosomal_uL16"/>
</dbReference>
<keyword evidence="3 4" id="KW-0687">Ribonucleoprotein</keyword>
<sequence length="303" mass="33597">MSLLPSSRFSLSSLRRALPSVPSSSSLPVLRSSPCLPSSARSTVSPLQHATLLRLLPPMQTRGIKFAPKRTKTTKTMKGRIPIRTGGSTRGTTLAFGGEFGIRVKMGIRLRAKQLEAMHDTLRKKLKPYKGAEIIMRVFPDRPIAVKGNQTRMGKGKGAFEYWSCNVAMNHTLFEIRGGNVRQEIAREACRVATCKIACATQFMTAATFPRVGRLTPEVVVEDIDPLTPEELMKEAEEERLQTAHDGTEIVESPSGKQQIRYLRPVKVSEKLARTRVGTGKMYGVENEFFRRSVGVANGEKRV</sequence>
<name>A0A0F7SQB9_PHARH</name>